<keyword evidence="10" id="KW-0408">Iron</keyword>
<evidence type="ECO:0000256" key="4">
    <source>
        <dbReference type="ARBA" id="ARBA00010617"/>
    </source>
</evidence>
<dbReference type="SUPFAM" id="SSF48264">
    <property type="entry name" value="Cytochrome P450"/>
    <property type="match status" value="2"/>
</dbReference>
<keyword evidence="15" id="KW-1185">Reference proteome</keyword>
<evidence type="ECO:0000256" key="2">
    <source>
        <dbReference type="ARBA" id="ARBA00004167"/>
    </source>
</evidence>
<dbReference type="OrthoDB" id="3934656at2759"/>
<proteinExistence type="inferred from homology"/>
<evidence type="ECO:0000256" key="9">
    <source>
        <dbReference type="ARBA" id="ARBA00023002"/>
    </source>
</evidence>
<keyword evidence="11" id="KW-0503">Monooxygenase</keyword>
<evidence type="ECO:0000256" key="3">
    <source>
        <dbReference type="ARBA" id="ARBA00005179"/>
    </source>
</evidence>
<sequence length="308" mass="35026">MDDEYIQIASAANEGFNQMKNSPGAFWMDYFPILKYIPAWVPGATGRKLAEQHVPITRMMRDQPFYSAKNDILNGSATPSIVYNIIDRLQSQFSDSKSYTAEEEMARDVLALAYSAGLDTSLITTLVFFVAMTMYPDVQKKAQGELDRVLGSGRLPTFEDRDSLPYIEAIILESIRWMPAVPLGVSHRVLTEDVYKGYRISKGSVIIPVIRAILHLNSMLNFRVFQMSQNAWSVYSFHLKLAFGLLWIAFGRAMLHNPDDYPCPEQFNPDRFIKDSSLDREVLDPSVIAFGFGRRSVLWSNNYFSTKI</sequence>
<keyword evidence="6 13" id="KW-0812">Transmembrane</keyword>
<dbReference type="STRING" id="98765.A0A2R6PMR6"/>
<comment type="caution">
    <text evidence="14">The sequence shown here is derived from an EMBL/GenBank/DDBJ whole genome shotgun (WGS) entry which is preliminary data.</text>
</comment>
<dbReference type="InterPro" id="IPR036396">
    <property type="entry name" value="Cyt_P450_sf"/>
</dbReference>
<accession>A0A2R6PMR6</accession>
<keyword evidence="8 13" id="KW-1133">Transmembrane helix</keyword>
<dbReference type="PANTHER" id="PTHR46300:SF7">
    <property type="entry name" value="P450, PUTATIVE (EUROFUNG)-RELATED"/>
    <property type="match status" value="1"/>
</dbReference>
<evidence type="ECO:0000256" key="8">
    <source>
        <dbReference type="ARBA" id="ARBA00022989"/>
    </source>
</evidence>
<name>A0A2R6PMR6_9APHY</name>
<dbReference type="GO" id="GO:0004497">
    <property type="term" value="F:monooxygenase activity"/>
    <property type="evidence" value="ECO:0007669"/>
    <property type="project" value="UniProtKB-KW"/>
</dbReference>
<dbReference type="InterPro" id="IPR050364">
    <property type="entry name" value="Cytochrome_P450_fung"/>
</dbReference>
<keyword evidence="12 13" id="KW-0472">Membrane</keyword>
<comment type="subcellular location">
    <subcellularLocation>
        <location evidence="2">Membrane</location>
        <topology evidence="2">Single-pass membrane protein</topology>
    </subcellularLocation>
</comment>
<keyword evidence="7" id="KW-0479">Metal-binding</keyword>
<dbReference type="EMBL" id="MLYV02000468">
    <property type="protein sequence ID" value="PSR93708.1"/>
    <property type="molecule type" value="Genomic_DNA"/>
</dbReference>
<evidence type="ECO:0000256" key="5">
    <source>
        <dbReference type="ARBA" id="ARBA00022617"/>
    </source>
</evidence>
<gene>
    <name evidence="14" type="ORF">PHLCEN_2v4603</name>
</gene>
<dbReference type="GO" id="GO:0005506">
    <property type="term" value="F:iron ion binding"/>
    <property type="evidence" value="ECO:0007669"/>
    <property type="project" value="InterPro"/>
</dbReference>
<evidence type="ECO:0000256" key="7">
    <source>
        <dbReference type="ARBA" id="ARBA00022723"/>
    </source>
</evidence>
<dbReference type="AlphaFoldDB" id="A0A2R6PMR6"/>
<dbReference type="Pfam" id="PF00067">
    <property type="entry name" value="p450"/>
    <property type="match status" value="2"/>
</dbReference>
<evidence type="ECO:0000256" key="6">
    <source>
        <dbReference type="ARBA" id="ARBA00022692"/>
    </source>
</evidence>
<evidence type="ECO:0000313" key="14">
    <source>
        <dbReference type="EMBL" id="PSR93708.1"/>
    </source>
</evidence>
<evidence type="ECO:0000256" key="10">
    <source>
        <dbReference type="ARBA" id="ARBA00023004"/>
    </source>
</evidence>
<evidence type="ECO:0000256" key="13">
    <source>
        <dbReference type="SAM" id="Phobius"/>
    </source>
</evidence>
<comment type="pathway">
    <text evidence="3">Secondary metabolite biosynthesis.</text>
</comment>
<dbReference type="PANTHER" id="PTHR46300">
    <property type="entry name" value="P450, PUTATIVE (EUROFUNG)-RELATED-RELATED"/>
    <property type="match status" value="1"/>
</dbReference>
<evidence type="ECO:0000313" key="15">
    <source>
        <dbReference type="Proteomes" id="UP000186601"/>
    </source>
</evidence>
<feature type="transmembrane region" description="Helical" evidence="13">
    <location>
        <begin position="205"/>
        <end position="225"/>
    </location>
</feature>
<feature type="transmembrane region" description="Helical" evidence="13">
    <location>
        <begin position="109"/>
        <end position="131"/>
    </location>
</feature>
<dbReference type="InterPro" id="IPR002401">
    <property type="entry name" value="Cyt_P450_E_grp-I"/>
</dbReference>
<evidence type="ECO:0000256" key="11">
    <source>
        <dbReference type="ARBA" id="ARBA00023033"/>
    </source>
</evidence>
<dbReference type="InterPro" id="IPR001128">
    <property type="entry name" value="Cyt_P450"/>
</dbReference>
<dbReference type="GO" id="GO:0020037">
    <property type="term" value="F:heme binding"/>
    <property type="evidence" value="ECO:0007669"/>
    <property type="project" value="InterPro"/>
</dbReference>
<dbReference type="GO" id="GO:0016705">
    <property type="term" value="F:oxidoreductase activity, acting on paired donors, with incorporation or reduction of molecular oxygen"/>
    <property type="evidence" value="ECO:0007669"/>
    <property type="project" value="InterPro"/>
</dbReference>
<evidence type="ECO:0000256" key="12">
    <source>
        <dbReference type="ARBA" id="ARBA00023136"/>
    </source>
</evidence>
<organism evidence="14 15">
    <name type="scientific">Hermanssonia centrifuga</name>
    <dbReference type="NCBI Taxonomy" id="98765"/>
    <lineage>
        <taxon>Eukaryota</taxon>
        <taxon>Fungi</taxon>
        <taxon>Dikarya</taxon>
        <taxon>Basidiomycota</taxon>
        <taxon>Agaricomycotina</taxon>
        <taxon>Agaricomycetes</taxon>
        <taxon>Polyporales</taxon>
        <taxon>Meruliaceae</taxon>
        <taxon>Hermanssonia</taxon>
    </lineage>
</organism>
<protein>
    <recommendedName>
        <fullName evidence="16">Cytochrome P450</fullName>
    </recommendedName>
</protein>
<dbReference type="PRINTS" id="PR00463">
    <property type="entry name" value="EP450I"/>
</dbReference>
<keyword evidence="5" id="KW-0349">Heme</keyword>
<evidence type="ECO:0000256" key="1">
    <source>
        <dbReference type="ARBA" id="ARBA00001971"/>
    </source>
</evidence>
<dbReference type="GO" id="GO:0016020">
    <property type="term" value="C:membrane"/>
    <property type="evidence" value="ECO:0007669"/>
    <property type="project" value="UniProtKB-SubCell"/>
</dbReference>
<dbReference type="Gene3D" id="1.10.630.10">
    <property type="entry name" value="Cytochrome P450"/>
    <property type="match status" value="1"/>
</dbReference>
<evidence type="ECO:0008006" key="16">
    <source>
        <dbReference type="Google" id="ProtNLM"/>
    </source>
</evidence>
<feature type="transmembrane region" description="Helical" evidence="13">
    <location>
        <begin position="231"/>
        <end position="250"/>
    </location>
</feature>
<reference evidence="14 15" key="1">
    <citation type="submission" date="2018-02" db="EMBL/GenBank/DDBJ databases">
        <title>Genome sequence of the basidiomycete white-rot fungus Phlebia centrifuga.</title>
        <authorList>
            <person name="Granchi Z."/>
            <person name="Peng M."/>
            <person name="de Vries R.P."/>
            <person name="Hilden K."/>
            <person name="Makela M.R."/>
            <person name="Grigoriev I."/>
            <person name="Riley R."/>
        </authorList>
    </citation>
    <scope>NUCLEOTIDE SEQUENCE [LARGE SCALE GENOMIC DNA]</scope>
    <source>
        <strain evidence="14 15">FBCC195</strain>
    </source>
</reference>
<comment type="similarity">
    <text evidence="4">Belongs to the cytochrome P450 family.</text>
</comment>
<comment type="cofactor">
    <cofactor evidence="1">
        <name>heme</name>
        <dbReference type="ChEBI" id="CHEBI:30413"/>
    </cofactor>
</comment>
<dbReference type="Proteomes" id="UP000186601">
    <property type="component" value="Unassembled WGS sequence"/>
</dbReference>
<keyword evidence="9" id="KW-0560">Oxidoreductase</keyword>